<dbReference type="Pfam" id="PF00639">
    <property type="entry name" value="Rotamase"/>
    <property type="match status" value="1"/>
</dbReference>
<dbReference type="GO" id="GO:0003755">
    <property type="term" value="F:peptidyl-prolyl cis-trans isomerase activity"/>
    <property type="evidence" value="ECO:0007669"/>
    <property type="project" value="UniProtKB-KW"/>
</dbReference>
<evidence type="ECO:0000256" key="7">
    <source>
        <dbReference type="ARBA" id="ARBA00031484"/>
    </source>
</evidence>
<dbReference type="EC" id="5.2.1.8" evidence="3"/>
<dbReference type="Proteomes" id="UP000029492">
    <property type="component" value="Chromosome"/>
</dbReference>
<evidence type="ECO:0000259" key="9">
    <source>
        <dbReference type="PROSITE" id="PS50198"/>
    </source>
</evidence>
<name>A0A089Q856_9HYPH</name>
<dbReference type="STRING" id="693986.MOC_2999"/>
<proteinExistence type="inferred from homology"/>
<evidence type="ECO:0000313" key="11">
    <source>
        <dbReference type="Proteomes" id="UP000029492"/>
    </source>
</evidence>
<dbReference type="InterPro" id="IPR027304">
    <property type="entry name" value="Trigger_fact/SurA_dom_sf"/>
</dbReference>
<feature type="domain" description="PpiC" evidence="9">
    <location>
        <begin position="119"/>
        <end position="221"/>
    </location>
</feature>
<evidence type="ECO:0000313" key="10">
    <source>
        <dbReference type="EMBL" id="AIQ90754.1"/>
    </source>
</evidence>
<dbReference type="GeneID" id="6138630"/>
<accession>A0A089Q856</accession>
<gene>
    <name evidence="10" type="ORF">MOC_2999</name>
</gene>
<evidence type="ECO:0000256" key="3">
    <source>
        <dbReference type="ARBA" id="ARBA00013194"/>
    </source>
</evidence>
<dbReference type="InterPro" id="IPR000297">
    <property type="entry name" value="PPIase_PpiC"/>
</dbReference>
<dbReference type="InterPro" id="IPR023058">
    <property type="entry name" value="PPIase_PpiC_CS"/>
</dbReference>
<evidence type="ECO:0000256" key="8">
    <source>
        <dbReference type="PROSITE-ProRule" id="PRU00278"/>
    </source>
</evidence>
<dbReference type="PROSITE" id="PS50198">
    <property type="entry name" value="PPIC_PPIASE_2"/>
    <property type="match status" value="1"/>
</dbReference>
<evidence type="ECO:0000256" key="5">
    <source>
        <dbReference type="ARBA" id="ARBA00023110"/>
    </source>
</evidence>
<dbReference type="PANTHER" id="PTHR47245:SF2">
    <property type="entry name" value="PEPTIDYL-PROLYL CIS-TRANS ISOMERASE HP_0175-RELATED"/>
    <property type="match status" value="1"/>
</dbReference>
<dbReference type="PANTHER" id="PTHR47245">
    <property type="entry name" value="PEPTIDYLPROLYL ISOMERASE"/>
    <property type="match status" value="1"/>
</dbReference>
<sequence length="277" mass="30377">MSACSVQALPNGPRTPIRVNGVTISRAVISREVQNHPAPTPVGAWKAAALALVLREALSQEVKRLDIRAEPAVDAEGRRETDEEACMRALVEREAVVPEPTEEECRRYHARNLARFRSPDIFEVSHILFSARADEASSFALARLNAETVIAMLRTDPDTFAELARAHSACPSGELGGSLGQVTQGQTTPEFEDALRRMTPGQVSTEPVETRYGFHVIRLSRHIDGRTLPFEAVRTCIAAYLSEAVRRRAEAQYVARLLGQARVEGIEIPAPAALNVH</sequence>
<dbReference type="InterPro" id="IPR050245">
    <property type="entry name" value="PrsA_foldase"/>
</dbReference>
<dbReference type="EMBL" id="CP003811">
    <property type="protein sequence ID" value="AIQ90754.1"/>
    <property type="molecule type" value="Genomic_DNA"/>
</dbReference>
<evidence type="ECO:0000256" key="4">
    <source>
        <dbReference type="ARBA" id="ARBA00018370"/>
    </source>
</evidence>
<dbReference type="eggNOG" id="COG0760">
    <property type="taxonomic scope" value="Bacteria"/>
</dbReference>
<dbReference type="HOGENOM" id="CLU_034646_9_1_5"/>
<dbReference type="InterPro" id="IPR046357">
    <property type="entry name" value="PPIase_dom_sf"/>
</dbReference>
<dbReference type="AlphaFoldDB" id="A0A089Q856"/>
<dbReference type="SUPFAM" id="SSF109998">
    <property type="entry name" value="Triger factor/SurA peptide-binding domain-like"/>
    <property type="match status" value="1"/>
</dbReference>
<keyword evidence="5 8" id="KW-0697">Rotamase</keyword>
<dbReference type="KEGG" id="mor:MOC_2999"/>
<reference evidence="10 11" key="1">
    <citation type="journal article" date="2014" name="PLoS ONE">
        <title>Genome Information of Methylobacterium oryzae, a Plant-Probiotic Methylotroph in the Phyllosphere.</title>
        <authorList>
            <person name="Kwak M.J."/>
            <person name="Jeong H."/>
            <person name="Madhaiyan M."/>
            <person name="Lee Y."/>
            <person name="Sa T.M."/>
            <person name="Oh T.K."/>
            <person name="Kim J.F."/>
        </authorList>
    </citation>
    <scope>NUCLEOTIDE SEQUENCE [LARGE SCALE GENOMIC DNA]</scope>
    <source>
        <strain evidence="10 11">CBMB20</strain>
    </source>
</reference>
<dbReference type="Gene3D" id="3.10.50.40">
    <property type="match status" value="1"/>
</dbReference>
<keyword evidence="8 10" id="KW-0413">Isomerase</keyword>
<organism evidence="10 11">
    <name type="scientific">Methylobacterium oryzae CBMB20</name>
    <dbReference type="NCBI Taxonomy" id="693986"/>
    <lineage>
        <taxon>Bacteria</taxon>
        <taxon>Pseudomonadati</taxon>
        <taxon>Pseudomonadota</taxon>
        <taxon>Alphaproteobacteria</taxon>
        <taxon>Hyphomicrobiales</taxon>
        <taxon>Methylobacteriaceae</taxon>
        <taxon>Methylobacterium</taxon>
    </lineage>
</organism>
<comment type="catalytic activity">
    <reaction evidence="1">
        <text>[protein]-peptidylproline (omega=180) = [protein]-peptidylproline (omega=0)</text>
        <dbReference type="Rhea" id="RHEA:16237"/>
        <dbReference type="Rhea" id="RHEA-COMP:10747"/>
        <dbReference type="Rhea" id="RHEA-COMP:10748"/>
        <dbReference type="ChEBI" id="CHEBI:83833"/>
        <dbReference type="ChEBI" id="CHEBI:83834"/>
        <dbReference type="EC" id="5.2.1.8"/>
    </reaction>
</comment>
<keyword evidence="11" id="KW-1185">Reference proteome</keyword>
<dbReference type="SUPFAM" id="SSF54534">
    <property type="entry name" value="FKBP-like"/>
    <property type="match status" value="1"/>
</dbReference>
<comment type="similarity">
    <text evidence="2">Belongs to the PpiC/parvulin rotamase family.</text>
</comment>
<dbReference type="RefSeq" id="WP_012319546.1">
    <property type="nucleotide sequence ID" value="NZ_CP003811.1"/>
</dbReference>
<dbReference type="PROSITE" id="PS01096">
    <property type="entry name" value="PPIC_PPIASE_1"/>
    <property type="match status" value="1"/>
</dbReference>
<evidence type="ECO:0000256" key="2">
    <source>
        <dbReference type="ARBA" id="ARBA00007656"/>
    </source>
</evidence>
<evidence type="ECO:0000256" key="6">
    <source>
        <dbReference type="ARBA" id="ARBA00030642"/>
    </source>
</evidence>
<protein>
    <recommendedName>
        <fullName evidence="4">Parvulin-like PPIase</fullName>
        <ecNumber evidence="3">5.2.1.8</ecNumber>
    </recommendedName>
    <alternativeName>
        <fullName evidence="6">Peptidyl-prolyl cis-trans isomerase plp</fullName>
    </alternativeName>
    <alternativeName>
        <fullName evidence="7">Rotamase plp</fullName>
    </alternativeName>
</protein>
<evidence type="ECO:0000256" key="1">
    <source>
        <dbReference type="ARBA" id="ARBA00000971"/>
    </source>
</evidence>